<comment type="caution">
    <text evidence="1">The sequence shown here is derived from an EMBL/GenBank/DDBJ whole genome shotgun (WGS) entry which is preliminary data.</text>
</comment>
<reference evidence="1" key="1">
    <citation type="journal article" date="2015" name="Nature">
        <title>Complex archaea that bridge the gap between prokaryotes and eukaryotes.</title>
        <authorList>
            <person name="Spang A."/>
            <person name="Saw J.H."/>
            <person name="Jorgensen S.L."/>
            <person name="Zaremba-Niedzwiedzka K."/>
            <person name="Martijn J."/>
            <person name="Lind A.E."/>
            <person name="van Eijk R."/>
            <person name="Schleper C."/>
            <person name="Guy L."/>
            <person name="Ettema T.J."/>
        </authorList>
    </citation>
    <scope>NUCLEOTIDE SEQUENCE</scope>
</reference>
<sequence>MIDANKAEFINFQIFEFIRKNAANIAERTIGEKFLEFADSNGRSNRYKQSLKITPNQFGFKIILDYQGDNGEPLGIWFEQGTKAHFIRPKGSGSQFSRIDPSLTGANVLSWVENGHRFFSKGHFVEGIKKMNIVHDSVEQGFHYSKQN</sequence>
<proteinExistence type="predicted"/>
<accession>A0A0F9BLY8</accession>
<name>A0A0F9BLY8_9ZZZZ</name>
<evidence type="ECO:0000313" key="1">
    <source>
        <dbReference type="EMBL" id="KKK91649.1"/>
    </source>
</evidence>
<protein>
    <submittedName>
        <fullName evidence="1">Uncharacterized protein</fullName>
    </submittedName>
</protein>
<dbReference type="EMBL" id="LAZR01048558">
    <property type="protein sequence ID" value="KKK91649.1"/>
    <property type="molecule type" value="Genomic_DNA"/>
</dbReference>
<dbReference type="AlphaFoldDB" id="A0A0F9BLY8"/>
<gene>
    <name evidence="1" type="ORF">LCGC14_2710820</name>
</gene>
<organism evidence="1">
    <name type="scientific">marine sediment metagenome</name>
    <dbReference type="NCBI Taxonomy" id="412755"/>
    <lineage>
        <taxon>unclassified sequences</taxon>
        <taxon>metagenomes</taxon>
        <taxon>ecological metagenomes</taxon>
    </lineage>
</organism>